<feature type="region of interest" description="Disordered" evidence="1">
    <location>
        <begin position="248"/>
        <end position="302"/>
    </location>
</feature>
<evidence type="ECO:0000256" key="2">
    <source>
        <dbReference type="SAM" id="Phobius"/>
    </source>
</evidence>
<keyword evidence="2" id="KW-0472">Membrane</keyword>
<keyword evidence="4" id="KW-1185">Reference proteome</keyword>
<dbReference type="AlphaFoldDB" id="A0AAD4N5C5"/>
<comment type="caution">
    <text evidence="3">The sequence shown here is derived from an EMBL/GenBank/DDBJ whole genome shotgun (WGS) entry which is preliminary data.</text>
</comment>
<dbReference type="Proteomes" id="UP001201812">
    <property type="component" value="Unassembled WGS sequence"/>
</dbReference>
<sequence length="337" mass="37005">MENPQVIHLVCSPKDVLINSPPGTTGLRHRQNAASSSTPNSGAPNTVPSNNIPLSTDFGTSAMPMQQPFLQAAPQNIYEAYAASYQNYMAQVTAMMQHQYLYQQNAALAGNAMPNVAVGAPNIIGAHPAQMLFGQHHFGFGAPMGAINPAQQFLLAGPMMAGVNFVQRNNVGDIPPVVVPPRANVAQNNNNVIDEENRPDILDLAYKSIRFALLVMVLYLYSSIERFFFVLLMICVIWFVQMRRDQQRNRNNNDPQPARPLNDNNNNDDRTPDRMPPPNADNAAGEDLPADGTNPANVQRDPTQINNTVSAWNVFWSTVTSFFASLIPENPVPINVN</sequence>
<dbReference type="EMBL" id="JAKKPZ010000008">
    <property type="protein sequence ID" value="KAI1717911.1"/>
    <property type="molecule type" value="Genomic_DNA"/>
</dbReference>
<dbReference type="PANTHER" id="PTHR12943">
    <property type="entry name" value="HOMOCYSTEINE-RESPONSIVE ENDOPLASMIC RETICULUM-RESIDENT UNIQUITIN-LIKE DOMAIN HERPUD PROTEIN FAMILY MEMBER"/>
    <property type="match status" value="1"/>
</dbReference>
<reference evidence="3" key="1">
    <citation type="submission" date="2022-01" db="EMBL/GenBank/DDBJ databases">
        <title>Genome Sequence Resource for Two Populations of Ditylenchus destructor, the Migratory Endoparasitic Phytonematode.</title>
        <authorList>
            <person name="Zhang H."/>
            <person name="Lin R."/>
            <person name="Xie B."/>
        </authorList>
    </citation>
    <scope>NUCLEOTIDE SEQUENCE</scope>
    <source>
        <strain evidence="3">BazhouSP</strain>
    </source>
</reference>
<feature type="compositionally biased region" description="Polar residues" evidence="1">
    <location>
        <begin position="32"/>
        <end position="58"/>
    </location>
</feature>
<organism evidence="3 4">
    <name type="scientific">Ditylenchus destructor</name>
    <dbReference type="NCBI Taxonomy" id="166010"/>
    <lineage>
        <taxon>Eukaryota</taxon>
        <taxon>Metazoa</taxon>
        <taxon>Ecdysozoa</taxon>
        <taxon>Nematoda</taxon>
        <taxon>Chromadorea</taxon>
        <taxon>Rhabditida</taxon>
        <taxon>Tylenchina</taxon>
        <taxon>Tylenchomorpha</taxon>
        <taxon>Sphaerularioidea</taxon>
        <taxon>Anguinidae</taxon>
        <taxon>Anguininae</taxon>
        <taxon>Ditylenchus</taxon>
    </lineage>
</organism>
<gene>
    <name evidence="3" type="ORF">DdX_06319</name>
</gene>
<feature type="transmembrane region" description="Helical" evidence="2">
    <location>
        <begin position="211"/>
        <end position="240"/>
    </location>
</feature>
<dbReference type="InterPro" id="IPR039751">
    <property type="entry name" value="HERPUD1/2"/>
</dbReference>
<feature type="compositionally biased region" description="Low complexity" evidence="1">
    <location>
        <begin position="249"/>
        <end position="265"/>
    </location>
</feature>
<proteinExistence type="predicted"/>
<protein>
    <submittedName>
        <fullName evidence="3">Homocysteine-responsive endoplasmic reticulum-resident ubiquitin-like domain member 2 protein</fullName>
    </submittedName>
</protein>
<accession>A0AAD4N5C5</accession>
<evidence type="ECO:0000313" key="3">
    <source>
        <dbReference type="EMBL" id="KAI1717911.1"/>
    </source>
</evidence>
<keyword evidence="2" id="KW-0812">Transmembrane</keyword>
<name>A0AAD4N5C5_9BILA</name>
<evidence type="ECO:0000256" key="1">
    <source>
        <dbReference type="SAM" id="MobiDB-lite"/>
    </source>
</evidence>
<evidence type="ECO:0000313" key="4">
    <source>
        <dbReference type="Proteomes" id="UP001201812"/>
    </source>
</evidence>
<dbReference type="PANTHER" id="PTHR12943:SF27">
    <property type="entry name" value="HOMOCYSTEINE-INDUCED ENDOPLASMIC RETICULUM PROTEIN, ISOFORM A"/>
    <property type="match status" value="1"/>
</dbReference>
<dbReference type="GO" id="GO:0030968">
    <property type="term" value="P:endoplasmic reticulum unfolded protein response"/>
    <property type="evidence" value="ECO:0007669"/>
    <property type="project" value="TreeGrafter"/>
</dbReference>
<feature type="region of interest" description="Disordered" evidence="1">
    <location>
        <begin position="20"/>
        <end position="58"/>
    </location>
</feature>
<keyword evidence="2" id="KW-1133">Transmembrane helix</keyword>